<feature type="transmembrane region" description="Helical" evidence="1">
    <location>
        <begin position="112"/>
        <end position="133"/>
    </location>
</feature>
<evidence type="ECO:0000313" key="2">
    <source>
        <dbReference type="EMBL" id="KAH3785388.1"/>
    </source>
</evidence>
<dbReference type="AlphaFoldDB" id="A0A9D4IV75"/>
<keyword evidence="1" id="KW-0812">Transmembrane</keyword>
<reference evidence="2" key="2">
    <citation type="submission" date="2020-11" db="EMBL/GenBank/DDBJ databases">
        <authorList>
            <person name="McCartney M.A."/>
            <person name="Auch B."/>
            <person name="Kono T."/>
            <person name="Mallez S."/>
            <person name="Becker A."/>
            <person name="Gohl D.M."/>
            <person name="Silverstein K.A.T."/>
            <person name="Koren S."/>
            <person name="Bechman K.B."/>
            <person name="Herman A."/>
            <person name="Abrahante J.E."/>
            <person name="Garbe J."/>
        </authorList>
    </citation>
    <scope>NUCLEOTIDE SEQUENCE</scope>
    <source>
        <strain evidence="2">Duluth1</strain>
        <tissue evidence="2">Whole animal</tissue>
    </source>
</reference>
<proteinExistence type="predicted"/>
<accession>A0A9D4IV75</accession>
<feature type="transmembrane region" description="Helical" evidence="1">
    <location>
        <begin position="84"/>
        <end position="105"/>
    </location>
</feature>
<evidence type="ECO:0000256" key="1">
    <source>
        <dbReference type="SAM" id="Phobius"/>
    </source>
</evidence>
<reference evidence="2" key="1">
    <citation type="journal article" date="2019" name="bioRxiv">
        <title>The Genome of the Zebra Mussel, Dreissena polymorpha: A Resource for Invasive Species Research.</title>
        <authorList>
            <person name="McCartney M.A."/>
            <person name="Auch B."/>
            <person name="Kono T."/>
            <person name="Mallez S."/>
            <person name="Zhang Y."/>
            <person name="Obille A."/>
            <person name="Becker A."/>
            <person name="Abrahante J.E."/>
            <person name="Garbe J."/>
            <person name="Badalamenti J.P."/>
            <person name="Herman A."/>
            <person name="Mangelson H."/>
            <person name="Liachko I."/>
            <person name="Sullivan S."/>
            <person name="Sone E.D."/>
            <person name="Koren S."/>
            <person name="Silverstein K.A.T."/>
            <person name="Beckman K.B."/>
            <person name="Gohl D.M."/>
        </authorList>
    </citation>
    <scope>NUCLEOTIDE SEQUENCE</scope>
    <source>
        <strain evidence="2">Duluth1</strain>
        <tissue evidence="2">Whole animal</tissue>
    </source>
</reference>
<feature type="transmembrane region" description="Helical" evidence="1">
    <location>
        <begin position="12"/>
        <end position="33"/>
    </location>
</feature>
<feature type="transmembrane region" description="Helical" evidence="1">
    <location>
        <begin position="179"/>
        <end position="198"/>
    </location>
</feature>
<sequence>MDAIDVIFLFRLLQSGLIFMAMAAGIVCLWHIVFRRKSCANAGTIFAMVFAGFVHLIICVRMLSIAEKPVVLPNQAPAHLCLDYTIPALYANSIVHIFILHNIIFNNTQTTVGALLIWILSIGTILTGLVLIWDTSGAQTVSHLNQRNFLSLMDSPKGRLEAFLSVCEKHLSSEITNLMIEYLLLYLPVVIIVTWALARNFLRTRGTFIIVMIAIHVFNHIEHLAHCDIKYIESKKL</sequence>
<name>A0A9D4IV75_DREPO</name>
<feature type="transmembrane region" description="Helical" evidence="1">
    <location>
        <begin position="45"/>
        <end position="64"/>
    </location>
</feature>
<gene>
    <name evidence="2" type="ORF">DPMN_163476</name>
</gene>
<evidence type="ECO:0000313" key="3">
    <source>
        <dbReference type="Proteomes" id="UP000828390"/>
    </source>
</evidence>
<dbReference type="EMBL" id="JAIWYP010000008">
    <property type="protein sequence ID" value="KAH3785388.1"/>
    <property type="molecule type" value="Genomic_DNA"/>
</dbReference>
<keyword evidence="3" id="KW-1185">Reference proteome</keyword>
<comment type="caution">
    <text evidence="2">The sequence shown here is derived from an EMBL/GenBank/DDBJ whole genome shotgun (WGS) entry which is preliminary data.</text>
</comment>
<organism evidence="2 3">
    <name type="scientific">Dreissena polymorpha</name>
    <name type="common">Zebra mussel</name>
    <name type="synonym">Mytilus polymorpha</name>
    <dbReference type="NCBI Taxonomy" id="45954"/>
    <lineage>
        <taxon>Eukaryota</taxon>
        <taxon>Metazoa</taxon>
        <taxon>Spiralia</taxon>
        <taxon>Lophotrochozoa</taxon>
        <taxon>Mollusca</taxon>
        <taxon>Bivalvia</taxon>
        <taxon>Autobranchia</taxon>
        <taxon>Heteroconchia</taxon>
        <taxon>Euheterodonta</taxon>
        <taxon>Imparidentia</taxon>
        <taxon>Neoheterodontei</taxon>
        <taxon>Myida</taxon>
        <taxon>Dreissenoidea</taxon>
        <taxon>Dreissenidae</taxon>
        <taxon>Dreissena</taxon>
    </lineage>
</organism>
<protein>
    <submittedName>
        <fullName evidence="2">Uncharacterized protein</fullName>
    </submittedName>
</protein>
<dbReference type="Proteomes" id="UP000828390">
    <property type="component" value="Unassembled WGS sequence"/>
</dbReference>
<keyword evidence="1" id="KW-0472">Membrane</keyword>
<keyword evidence="1" id="KW-1133">Transmembrane helix</keyword>